<dbReference type="Proteomes" id="UP000663881">
    <property type="component" value="Unassembled WGS sequence"/>
</dbReference>
<evidence type="ECO:0000313" key="6">
    <source>
        <dbReference type="EMBL" id="CAF1135565.1"/>
    </source>
</evidence>
<dbReference type="GO" id="GO:0003868">
    <property type="term" value="F:4-hydroxyphenylpyruvate dioxygenase activity"/>
    <property type="evidence" value="ECO:0007669"/>
    <property type="project" value="InterPro"/>
</dbReference>
<evidence type="ECO:0000256" key="4">
    <source>
        <dbReference type="ARBA" id="ARBA00023004"/>
    </source>
</evidence>
<dbReference type="InterPro" id="IPR029068">
    <property type="entry name" value="Glyas_Bleomycin-R_OHBP_Dase"/>
</dbReference>
<dbReference type="InterPro" id="IPR005956">
    <property type="entry name" value="4OHPhenylPyrv_dOase"/>
</dbReference>
<name>A0A819QW01_9BILA</name>
<evidence type="ECO:0000313" key="8">
    <source>
        <dbReference type="Proteomes" id="UP000663881"/>
    </source>
</evidence>
<keyword evidence="4" id="KW-0408">Iron</keyword>
<dbReference type="AlphaFoldDB" id="A0A819QW01"/>
<dbReference type="Proteomes" id="UP000663891">
    <property type="component" value="Unassembled WGS sequence"/>
</dbReference>
<dbReference type="EMBL" id="CAJNON010000243">
    <property type="protein sequence ID" value="CAF1135565.1"/>
    <property type="molecule type" value="Genomic_DNA"/>
</dbReference>
<dbReference type="EMBL" id="CAJOAY010003685">
    <property type="protein sequence ID" value="CAF4035008.1"/>
    <property type="molecule type" value="Genomic_DNA"/>
</dbReference>
<evidence type="ECO:0000313" key="7">
    <source>
        <dbReference type="EMBL" id="CAF4035008.1"/>
    </source>
</evidence>
<dbReference type="PANTHER" id="PTHR11959:SF10">
    <property type="entry name" value="4-HYDROXYPHENYLPYRUVATE DIOXYGENASE-LIKE PROTEIN"/>
    <property type="match status" value="1"/>
</dbReference>
<dbReference type="SUPFAM" id="SSF54593">
    <property type="entry name" value="Glyoxalase/Bleomycin resistance protein/Dihydroxybiphenyl dioxygenase"/>
    <property type="match status" value="1"/>
</dbReference>
<comment type="cofactor">
    <cofactor evidence="1">
        <name>Fe cation</name>
        <dbReference type="ChEBI" id="CHEBI:24875"/>
    </cofactor>
</comment>
<dbReference type="Gene3D" id="3.10.180.10">
    <property type="entry name" value="2,3-Dihydroxybiphenyl 1,2-Dioxygenase, domain 1"/>
    <property type="match status" value="1"/>
</dbReference>
<feature type="domain" description="VOC" evidence="5">
    <location>
        <begin position="34"/>
        <end position="193"/>
    </location>
</feature>
<comment type="caution">
    <text evidence="7">The sequence shown here is derived from an EMBL/GenBank/DDBJ whole genome shotgun (WGS) entry which is preliminary data.</text>
</comment>
<evidence type="ECO:0000259" key="5">
    <source>
        <dbReference type="PROSITE" id="PS51819"/>
    </source>
</evidence>
<evidence type="ECO:0000256" key="2">
    <source>
        <dbReference type="ARBA" id="ARBA00005877"/>
    </source>
</evidence>
<gene>
    <name evidence="7" type="ORF">OKA104_LOCUS31800</name>
    <name evidence="6" type="ORF">VCS650_LOCUS21975</name>
</gene>
<dbReference type="InterPro" id="IPR037523">
    <property type="entry name" value="VOC_core"/>
</dbReference>
<evidence type="ECO:0000256" key="1">
    <source>
        <dbReference type="ARBA" id="ARBA00001962"/>
    </source>
</evidence>
<protein>
    <recommendedName>
        <fullName evidence="5">VOC domain-containing protein</fullName>
    </recommendedName>
</protein>
<dbReference type="PROSITE" id="PS51819">
    <property type="entry name" value="VOC"/>
    <property type="match status" value="1"/>
</dbReference>
<dbReference type="PANTHER" id="PTHR11959">
    <property type="entry name" value="4-HYDROXYPHENYLPYRUVATE DIOXYGENASE"/>
    <property type="match status" value="1"/>
</dbReference>
<reference evidence="7" key="1">
    <citation type="submission" date="2021-02" db="EMBL/GenBank/DDBJ databases">
        <authorList>
            <person name="Nowell W R."/>
        </authorList>
    </citation>
    <scope>NUCLEOTIDE SEQUENCE</scope>
</reference>
<proteinExistence type="inferred from homology"/>
<organism evidence="7 8">
    <name type="scientific">Adineta steineri</name>
    <dbReference type="NCBI Taxonomy" id="433720"/>
    <lineage>
        <taxon>Eukaryota</taxon>
        <taxon>Metazoa</taxon>
        <taxon>Spiralia</taxon>
        <taxon>Gnathifera</taxon>
        <taxon>Rotifera</taxon>
        <taxon>Eurotatoria</taxon>
        <taxon>Bdelloidea</taxon>
        <taxon>Adinetida</taxon>
        <taxon>Adinetidae</taxon>
        <taxon>Adineta</taxon>
    </lineage>
</organism>
<sequence length="267" mass="29940">MDVSNYSGPYLPGFMPMAVDSHQWQQFNESIASNIDHLAIALPRQSIQLTMSWYERVLGLTRLLINREDDPFQGFAVRVGSIGMRMFAGLYWKCAETGCVDVSKKFKLVFVESLIDDDSNATDQITTFIKNHNDQGGIQHMAFTCVNNIKHAVRTTKGHGAEFLTPCVDYYLQENNGAVIESAGESATELSELGILLDDEADDDNTQGTTSTVAETKRVLLQIFTTSLFNNYTFFLELIERRGANGFGSGNVRTLWKIVQQRIDRNT</sequence>
<keyword evidence="3" id="KW-0677">Repeat</keyword>
<comment type="similarity">
    <text evidence="2">Belongs to the 4HPPD family.</text>
</comment>
<evidence type="ECO:0000256" key="3">
    <source>
        <dbReference type="ARBA" id="ARBA00022737"/>
    </source>
</evidence>
<accession>A0A819QW01</accession>
<dbReference type="OrthoDB" id="414569at2759"/>
<dbReference type="GO" id="GO:0009072">
    <property type="term" value="P:aromatic amino acid metabolic process"/>
    <property type="evidence" value="ECO:0007669"/>
    <property type="project" value="InterPro"/>
</dbReference>